<sequence>MNRVASGEGRTKSLTMSEVWSDQSFRQAIPQSPIFLFTPLHQHCSLGLWSQESEEILGGVGAMEYTHGEYWDMATAMGASNSQAGPAARLYADHYPNRWHPSINVFRRLKLRCQKTVRMRPA</sequence>
<name>A0A7R8VTP0_TIMDO</name>
<proteinExistence type="predicted"/>
<dbReference type="AlphaFoldDB" id="A0A7R8VTP0"/>
<dbReference type="EMBL" id="OA572376">
    <property type="protein sequence ID" value="CAD7204439.1"/>
    <property type="molecule type" value="Genomic_DNA"/>
</dbReference>
<gene>
    <name evidence="1" type="ORF">TDIB3V08_LOCUS10597</name>
</gene>
<protein>
    <submittedName>
        <fullName evidence="1">Uncharacterized protein</fullName>
    </submittedName>
</protein>
<organism evidence="1">
    <name type="scientific">Timema douglasi</name>
    <name type="common">Walking stick</name>
    <dbReference type="NCBI Taxonomy" id="61478"/>
    <lineage>
        <taxon>Eukaryota</taxon>
        <taxon>Metazoa</taxon>
        <taxon>Ecdysozoa</taxon>
        <taxon>Arthropoda</taxon>
        <taxon>Hexapoda</taxon>
        <taxon>Insecta</taxon>
        <taxon>Pterygota</taxon>
        <taxon>Neoptera</taxon>
        <taxon>Polyneoptera</taxon>
        <taxon>Phasmatodea</taxon>
        <taxon>Timematodea</taxon>
        <taxon>Timematoidea</taxon>
        <taxon>Timematidae</taxon>
        <taxon>Timema</taxon>
    </lineage>
</organism>
<reference evidence="1" key="1">
    <citation type="submission" date="2020-11" db="EMBL/GenBank/DDBJ databases">
        <authorList>
            <person name="Tran Van P."/>
        </authorList>
    </citation>
    <scope>NUCLEOTIDE SEQUENCE</scope>
</reference>
<accession>A0A7R8VTP0</accession>
<evidence type="ECO:0000313" key="1">
    <source>
        <dbReference type="EMBL" id="CAD7204439.1"/>
    </source>
</evidence>